<evidence type="ECO:0000313" key="2">
    <source>
        <dbReference type="Proteomes" id="UP001055955"/>
    </source>
</evidence>
<name>A0ABY5DH64_9GAMM</name>
<organism evidence="1 2">
    <name type="scientific">Candidatus Comchoanobacter bicostacola</name>
    <dbReference type="NCBI Taxonomy" id="2919598"/>
    <lineage>
        <taxon>Bacteria</taxon>
        <taxon>Pseudomonadati</taxon>
        <taxon>Pseudomonadota</taxon>
        <taxon>Gammaproteobacteria</taxon>
        <taxon>Candidatus Comchoanobacterales</taxon>
        <taxon>Candidatus Comchoanobacteraceae</taxon>
        <taxon>Candidatus Comchoanobacter</taxon>
    </lineage>
</organism>
<dbReference type="RefSeq" id="WP_258567877.1">
    <property type="nucleotide sequence ID" value="NZ_CP092900.1"/>
</dbReference>
<keyword evidence="2" id="KW-1185">Reference proteome</keyword>
<proteinExistence type="predicted"/>
<protein>
    <submittedName>
        <fullName evidence="1">Uncharacterized protein</fullName>
    </submittedName>
</protein>
<reference evidence="1 2" key="1">
    <citation type="journal article" date="2022" name="Nat. Microbiol.">
        <title>The microbiome of a bacterivorous marine choanoflagellate contains a resource-demanding obligate bacterial associate.</title>
        <authorList>
            <person name="Needham D.M."/>
            <person name="Poirier C."/>
            <person name="Bachy C."/>
            <person name="George E.E."/>
            <person name="Wilken S."/>
            <person name="Yung C.C.M."/>
            <person name="Limardo A.J."/>
            <person name="Morando M."/>
            <person name="Sudek L."/>
            <person name="Malmstrom R.R."/>
            <person name="Keeling P.J."/>
            <person name="Santoro A.E."/>
            <person name="Worden A.Z."/>
        </authorList>
    </citation>
    <scope>NUCLEOTIDE SEQUENCE [LARGE SCALE GENOMIC DNA]</scope>
    <source>
        <strain evidence="1 2">Comchoano-1</strain>
    </source>
</reference>
<gene>
    <name evidence="1" type="ORF">MMH89_02480</name>
</gene>
<accession>A0ABY5DH64</accession>
<dbReference type="EMBL" id="CP092900">
    <property type="protein sequence ID" value="UTC24093.1"/>
    <property type="molecule type" value="Genomic_DNA"/>
</dbReference>
<dbReference type="Proteomes" id="UP001055955">
    <property type="component" value="Chromosome"/>
</dbReference>
<sequence>MVFDLLFIFFGLANSITQLDKYHPTLEYADDIKFPVSTHSFETESVWLGAVVEQ</sequence>
<evidence type="ECO:0000313" key="1">
    <source>
        <dbReference type="EMBL" id="UTC24093.1"/>
    </source>
</evidence>